<dbReference type="AlphaFoldDB" id="A0A2H0DZA8"/>
<feature type="transmembrane region" description="Helical" evidence="1">
    <location>
        <begin position="47"/>
        <end position="67"/>
    </location>
</feature>
<evidence type="ECO:0000313" key="3">
    <source>
        <dbReference type="Proteomes" id="UP000231143"/>
    </source>
</evidence>
<feature type="transmembrane region" description="Helical" evidence="1">
    <location>
        <begin position="73"/>
        <end position="93"/>
    </location>
</feature>
<feature type="transmembrane region" description="Helical" evidence="1">
    <location>
        <begin position="6"/>
        <end position="26"/>
    </location>
</feature>
<feature type="transmembrane region" description="Helical" evidence="1">
    <location>
        <begin position="113"/>
        <end position="131"/>
    </location>
</feature>
<proteinExistence type="predicted"/>
<keyword evidence="1" id="KW-0472">Membrane</keyword>
<name>A0A2H0DZA8_9BACT</name>
<accession>A0A2H0DZA8</accession>
<comment type="caution">
    <text evidence="2">The sequence shown here is derived from an EMBL/GenBank/DDBJ whole genome shotgun (WGS) entry which is preliminary data.</text>
</comment>
<gene>
    <name evidence="2" type="ORF">COW81_03110</name>
</gene>
<organism evidence="2 3">
    <name type="scientific">Candidatus Campbellbacteria bacterium CG22_combo_CG10-13_8_21_14_all_36_13</name>
    <dbReference type="NCBI Taxonomy" id="1974529"/>
    <lineage>
        <taxon>Bacteria</taxon>
        <taxon>Candidatus Campbelliibacteriota</taxon>
    </lineage>
</organism>
<evidence type="ECO:0000313" key="2">
    <source>
        <dbReference type="EMBL" id="PIP86910.1"/>
    </source>
</evidence>
<keyword evidence="1" id="KW-0812">Transmembrane</keyword>
<keyword evidence="1" id="KW-1133">Transmembrane helix</keyword>
<dbReference type="Proteomes" id="UP000231143">
    <property type="component" value="Unassembled WGS sequence"/>
</dbReference>
<protein>
    <submittedName>
        <fullName evidence="2">Uncharacterized protein</fullName>
    </submittedName>
</protein>
<reference evidence="2 3" key="1">
    <citation type="submission" date="2017-09" db="EMBL/GenBank/DDBJ databases">
        <title>Depth-based differentiation of microbial function through sediment-hosted aquifers and enrichment of novel symbionts in the deep terrestrial subsurface.</title>
        <authorList>
            <person name="Probst A.J."/>
            <person name="Ladd B."/>
            <person name="Jarett J.K."/>
            <person name="Geller-Mcgrath D.E."/>
            <person name="Sieber C.M."/>
            <person name="Emerson J.B."/>
            <person name="Anantharaman K."/>
            <person name="Thomas B.C."/>
            <person name="Malmstrom R."/>
            <person name="Stieglmeier M."/>
            <person name="Klingl A."/>
            <person name="Woyke T."/>
            <person name="Ryan C.M."/>
            <person name="Banfield J.F."/>
        </authorList>
    </citation>
    <scope>NUCLEOTIDE SEQUENCE [LARGE SCALE GENOMIC DNA]</scope>
    <source>
        <strain evidence="2">CG22_combo_CG10-13_8_21_14_all_36_13</strain>
    </source>
</reference>
<dbReference type="EMBL" id="PCTT01000041">
    <property type="protein sequence ID" value="PIP86910.1"/>
    <property type="molecule type" value="Genomic_DNA"/>
</dbReference>
<evidence type="ECO:0000256" key="1">
    <source>
        <dbReference type="SAM" id="Phobius"/>
    </source>
</evidence>
<sequence length="132" mass="15304">MINMEITLLLAKMFGAYFVIMGLAIFMRKQEWKQFFHEFMDNKHVSFVLGFFVLILGMILVSMHNVWDGGFNATLITVFSWTALLKGVSFFLLPKTIFSKWIKFFLNKGFNSWVVGVFVVGLYLLMFGYGVI</sequence>